<evidence type="ECO:0000313" key="1">
    <source>
        <dbReference type="EMBL" id="KAH9844785.1"/>
    </source>
</evidence>
<gene>
    <name evidence="1" type="ORF">Tdes44962_MAKER01332</name>
</gene>
<evidence type="ECO:0000313" key="2">
    <source>
        <dbReference type="Proteomes" id="UP001138500"/>
    </source>
</evidence>
<proteinExistence type="predicted"/>
<reference evidence="1 2" key="1">
    <citation type="journal article" date="2018" name="IMA Fungus">
        <title>IMA Genome-F 10: Nine draft genome sequences of Claviceps purpurea s.lat., including C. arundinis, C. humidiphila, and C. cf. spartinae, pseudomolecules for the pitch canker pathogen Fusarium circinatum, draft genome of Davidsoniella eucalypti, Grosmannia galeiformis, Quambalaria eucalypti, and Teratosphaeria destructans.</title>
        <authorList>
            <person name="Wingfield B.D."/>
            <person name="Liu M."/>
            <person name="Nguyen H.D."/>
            <person name="Lane F.A."/>
            <person name="Morgan S.W."/>
            <person name="De Vos L."/>
            <person name="Wilken P.M."/>
            <person name="Duong T.A."/>
            <person name="Aylward J."/>
            <person name="Coetzee M.P."/>
            <person name="Dadej K."/>
            <person name="De Beer Z.W."/>
            <person name="Findlay W."/>
            <person name="Havenga M."/>
            <person name="Kolarik M."/>
            <person name="Menzies J.G."/>
            <person name="Naidoo K."/>
            <person name="Pochopski O."/>
            <person name="Shoukouhi P."/>
            <person name="Santana Q.C."/>
            <person name="Seifert K.A."/>
            <person name="Soal N."/>
            <person name="Steenkamp E.T."/>
            <person name="Tatham C.T."/>
            <person name="van der Nest M.A."/>
            <person name="Wingfield M.J."/>
        </authorList>
    </citation>
    <scope>NUCLEOTIDE SEQUENCE [LARGE SCALE GENOMIC DNA]</scope>
    <source>
        <strain evidence="1">CMW44962</strain>
    </source>
</reference>
<comment type="caution">
    <text evidence="1">The sequence shown here is derived from an EMBL/GenBank/DDBJ whole genome shotgun (WGS) entry which is preliminary data.</text>
</comment>
<sequence length="147" mass="16986">MHGNSKHLLALAEELQQTQTKRRELLHERKEGKKAFELLNESAEPADAHVTASKARVKALSKRGEEGKIRGRLKCRHYLLMAAADRLGDEQRAAMWSVFLLKQKVEENRAEERRLWGIARTLARPLAELEWSGWGNTYFLNRQLDLN</sequence>
<organism evidence="1 2">
    <name type="scientific">Teratosphaeria destructans</name>
    <dbReference type="NCBI Taxonomy" id="418781"/>
    <lineage>
        <taxon>Eukaryota</taxon>
        <taxon>Fungi</taxon>
        <taxon>Dikarya</taxon>
        <taxon>Ascomycota</taxon>
        <taxon>Pezizomycotina</taxon>
        <taxon>Dothideomycetes</taxon>
        <taxon>Dothideomycetidae</taxon>
        <taxon>Mycosphaerellales</taxon>
        <taxon>Teratosphaeriaceae</taxon>
        <taxon>Teratosphaeria</taxon>
    </lineage>
</organism>
<dbReference type="AlphaFoldDB" id="A0A9W7SZR3"/>
<dbReference type="Proteomes" id="UP001138500">
    <property type="component" value="Unassembled WGS sequence"/>
</dbReference>
<keyword evidence="2" id="KW-1185">Reference proteome</keyword>
<protein>
    <submittedName>
        <fullName evidence="1">Uncharacterized protein</fullName>
    </submittedName>
</protein>
<dbReference type="EMBL" id="RIBY02000224">
    <property type="protein sequence ID" value="KAH9844785.1"/>
    <property type="molecule type" value="Genomic_DNA"/>
</dbReference>
<accession>A0A9W7SZR3</accession>
<name>A0A9W7SZR3_9PEZI</name>
<reference evidence="1 2" key="2">
    <citation type="journal article" date="2021" name="Curr. Genet.">
        <title>Genetic response to nitrogen starvation in the aggressive Eucalyptus foliar pathogen Teratosphaeria destructans.</title>
        <authorList>
            <person name="Havenga M."/>
            <person name="Wingfield B.D."/>
            <person name="Wingfield M.J."/>
            <person name="Dreyer L.L."/>
            <person name="Roets F."/>
            <person name="Aylward J."/>
        </authorList>
    </citation>
    <scope>NUCLEOTIDE SEQUENCE [LARGE SCALE GENOMIC DNA]</scope>
    <source>
        <strain evidence="1">CMW44962</strain>
    </source>
</reference>